<dbReference type="Pfam" id="PF24883">
    <property type="entry name" value="NPHP3_N"/>
    <property type="match status" value="1"/>
</dbReference>
<feature type="region of interest" description="Disordered" evidence="2">
    <location>
        <begin position="577"/>
        <end position="600"/>
    </location>
</feature>
<name>A0A067THX3_GALM3</name>
<proteinExistence type="predicted"/>
<dbReference type="HOGENOM" id="CLU_000288_6_10_1"/>
<dbReference type="Proteomes" id="UP000027222">
    <property type="component" value="Unassembled WGS sequence"/>
</dbReference>
<keyword evidence="1" id="KW-0677">Repeat</keyword>
<dbReference type="AlphaFoldDB" id="A0A067THX3"/>
<feature type="compositionally biased region" description="Basic residues" evidence="2">
    <location>
        <begin position="584"/>
        <end position="598"/>
    </location>
</feature>
<protein>
    <recommendedName>
        <fullName evidence="3">Nephrocystin 3-like N-terminal domain-containing protein</fullName>
    </recommendedName>
</protein>
<feature type="region of interest" description="Disordered" evidence="2">
    <location>
        <begin position="18"/>
        <end position="46"/>
    </location>
</feature>
<feature type="domain" description="Nephrocystin 3-like N-terminal" evidence="3">
    <location>
        <begin position="113"/>
        <end position="274"/>
    </location>
</feature>
<dbReference type="InterPro" id="IPR027417">
    <property type="entry name" value="P-loop_NTPase"/>
</dbReference>
<sequence>MAAEGGTSSFLSRLINVDMPDSTRQDTPRNGPTFPPTDSPHSLGTTVNISGGSFMHIEGDFNQHYHRPVSESVGFGPGLKILLDNIAEDSMHESVERQPPPKCHPDTRLKILDEIKTWIKRKEVDSSVFWLYSPAGHGKTAIMQTLAEQLSHPNGEISANFFFGRGKGRREHARYLFTTIAYQLALNVPGLRGHVEQIMRAKPNIPTTAMDFQVRSLLVGTFARLAHAPQTPLTIIIDGLDEASGHFSQVKTLNLIGEILTIHRLPLRFIIASRPEPQICAVFNGDVLSSITCRASLSDDFASLFDIQVYLRDGFAEIYQRKSQSLKGVELPWPSDDIIKHLRRQSSGQFIYAATVLKFVDDQFSLPGRQLDLILSPDPKPKSAFSDLDALYFQILSTYPDYQKLKRFLGYIAVYGPVSAVVLEELLHLDAGEVDTTLQGLHAILTFSPDDFSESGLISITHASFIDFIFDANRSEKYYINISEIKSQIIAADSESYSAVSGVLSPSSQGSVKKYTAMSMLPLFWELISRVPKIVSQPILQRASQIPESRPSIKRRRKKALLIGIVEVIRSEPDILTQPPGLPRKSKKKSVVSRRRKYRNDSHDDIKALRGLLQGV</sequence>
<dbReference type="PANTHER" id="PTHR10039">
    <property type="entry name" value="AMELOGENIN"/>
    <property type="match status" value="1"/>
</dbReference>
<dbReference type="EMBL" id="KL142373">
    <property type="protein sequence ID" value="KDR79484.1"/>
    <property type="molecule type" value="Genomic_DNA"/>
</dbReference>
<evidence type="ECO:0000256" key="2">
    <source>
        <dbReference type="SAM" id="MobiDB-lite"/>
    </source>
</evidence>
<dbReference type="PANTHER" id="PTHR10039:SF17">
    <property type="entry name" value="FUNGAL STAND N-TERMINAL GOODBYE DOMAIN-CONTAINING PROTEIN-RELATED"/>
    <property type="match status" value="1"/>
</dbReference>
<evidence type="ECO:0000256" key="1">
    <source>
        <dbReference type="ARBA" id="ARBA00022737"/>
    </source>
</evidence>
<dbReference type="Gene3D" id="3.40.50.300">
    <property type="entry name" value="P-loop containing nucleotide triphosphate hydrolases"/>
    <property type="match status" value="1"/>
</dbReference>
<keyword evidence="5" id="KW-1185">Reference proteome</keyword>
<accession>A0A067THX3</accession>
<dbReference type="InterPro" id="IPR056884">
    <property type="entry name" value="NPHP3-like_N"/>
</dbReference>
<dbReference type="OrthoDB" id="3050739at2759"/>
<organism evidence="4 5">
    <name type="scientific">Galerina marginata (strain CBS 339.88)</name>
    <dbReference type="NCBI Taxonomy" id="685588"/>
    <lineage>
        <taxon>Eukaryota</taxon>
        <taxon>Fungi</taxon>
        <taxon>Dikarya</taxon>
        <taxon>Basidiomycota</taxon>
        <taxon>Agaricomycotina</taxon>
        <taxon>Agaricomycetes</taxon>
        <taxon>Agaricomycetidae</taxon>
        <taxon>Agaricales</taxon>
        <taxon>Agaricineae</taxon>
        <taxon>Strophariaceae</taxon>
        <taxon>Galerina</taxon>
    </lineage>
</organism>
<evidence type="ECO:0000313" key="4">
    <source>
        <dbReference type="EMBL" id="KDR79484.1"/>
    </source>
</evidence>
<dbReference type="SUPFAM" id="SSF52540">
    <property type="entry name" value="P-loop containing nucleoside triphosphate hydrolases"/>
    <property type="match status" value="1"/>
</dbReference>
<evidence type="ECO:0000259" key="3">
    <source>
        <dbReference type="Pfam" id="PF24883"/>
    </source>
</evidence>
<reference evidence="5" key="1">
    <citation type="journal article" date="2014" name="Proc. Natl. Acad. Sci. U.S.A.">
        <title>Extensive sampling of basidiomycete genomes demonstrates inadequacy of the white-rot/brown-rot paradigm for wood decay fungi.</title>
        <authorList>
            <person name="Riley R."/>
            <person name="Salamov A.A."/>
            <person name="Brown D.W."/>
            <person name="Nagy L.G."/>
            <person name="Floudas D."/>
            <person name="Held B.W."/>
            <person name="Levasseur A."/>
            <person name="Lombard V."/>
            <person name="Morin E."/>
            <person name="Otillar R."/>
            <person name="Lindquist E.A."/>
            <person name="Sun H."/>
            <person name="LaButti K.M."/>
            <person name="Schmutz J."/>
            <person name="Jabbour D."/>
            <person name="Luo H."/>
            <person name="Baker S.E."/>
            <person name="Pisabarro A.G."/>
            <person name="Walton J.D."/>
            <person name="Blanchette R.A."/>
            <person name="Henrissat B."/>
            <person name="Martin F."/>
            <person name="Cullen D."/>
            <person name="Hibbett D.S."/>
            <person name="Grigoriev I.V."/>
        </authorList>
    </citation>
    <scope>NUCLEOTIDE SEQUENCE [LARGE SCALE GENOMIC DNA]</scope>
    <source>
        <strain evidence="5">CBS 339.88</strain>
    </source>
</reference>
<evidence type="ECO:0000313" key="5">
    <source>
        <dbReference type="Proteomes" id="UP000027222"/>
    </source>
</evidence>
<gene>
    <name evidence="4" type="ORF">GALMADRAFT_1242784</name>
</gene>